<dbReference type="InterPro" id="IPR036812">
    <property type="entry name" value="NAD(P)_OxRdtase_dom_sf"/>
</dbReference>
<dbReference type="SUPFAM" id="SSF51430">
    <property type="entry name" value="NAD(P)-linked oxidoreductase"/>
    <property type="match status" value="1"/>
</dbReference>
<dbReference type="Pfam" id="PF00248">
    <property type="entry name" value="Aldo_ket_red"/>
    <property type="match status" value="1"/>
</dbReference>
<dbReference type="CDD" id="cd19088">
    <property type="entry name" value="AKR_AKR13B1"/>
    <property type="match status" value="1"/>
</dbReference>
<evidence type="ECO:0000259" key="1">
    <source>
        <dbReference type="Pfam" id="PF00248"/>
    </source>
</evidence>
<evidence type="ECO:0000313" key="2">
    <source>
        <dbReference type="EMBL" id="MBF4161999.1"/>
    </source>
</evidence>
<dbReference type="AlphaFoldDB" id="A0A930V0W5"/>
<dbReference type="GO" id="GO:0016491">
    <property type="term" value="F:oxidoreductase activity"/>
    <property type="evidence" value="ECO:0007669"/>
    <property type="project" value="InterPro"/>
</dbReference>
<gene>
    <name evidence="2" type="ORF">ISG29_09875</name>
</gene>
<dbReference type="Gene3D" id="3.20.20.100">
    <property type="entry name" value="NADP-dependent oxidoreductase domain"/>
    <property type="match status" value="1"/>
</dbReference>
<comment type="caution">
    <text evidence="2">The sequence shown here is derived from an EMBL/GenBank/DDBJ whole genome shotgun (WGS) entry which is preliminary data.</text>
</comment>
<dbReference type="PANTHER" id="PTHR43364:SF1">
    <property type="entry name" value="OXIDOREDUCTASE YDHF"/>
    <property type="match status" value="1"/>
</dbReference>
<dbReference type="InterPro" id="IPR023210">
    <property type="entry name" value="NADP_OxRdtase_dom"/>
</dbReference>
<feature type="domain" description="NADP-dependent oxidoreductase" evidence="1">
    <location>
        <begin position="17"/>
        <end position="295"/>
    </location>
</feature>
<dbReference type="InterPro" id="IPR050523">
    <property type="entry name" value="AKR_Detox_Biosynth"/>
</dbReference>
<dbReference type="GO" id="GO:0005829">
    <property type="term" value="C:cytosol"/>
    <property type="evidence" value="ECO:0007669"/>
    <property type="project" value="TreeGrafter"/>
</dbReference>
<dbReference type="PANTHER" id="PTHR43364">
    <property type="entry name" value="NADH-SPECIFIC METHYLGLYOXAL REDUCTASE-RELATED"/>
    <property type="match status" value="1"/>
</dbReference>
<dbReference type="PRINTS" id="PR00069">
    <property type="entry name" value="ALDKETRDTASE"/>
</dbReference>
<reference evidence="2" key="1">
    <citation type="submission" date="2020-11" db="EMBL/GenBank/DDBJ databases">
        <title>Nocardioides sp. CBS4Y-1, whole genome shotgun sequence.</title>
        <authorList>
            <person name="Tuo L."/>
        </authorList>
    </citation>
    <scope>NUCLEOTIDE SEQUENCE</scope>
    <source>
        <strain evidence="2">CBS4Y-1</strain>
    </source>
</reference>
<dbReference type="EMBL" id="JADIVZ010000004">
    <property type="protein sequence ID" value="MBF4161999.1"/>
    <property type="molecule type" value="Genomic_DNA"/>
</dbReference>
<evidence type="ECO:0000313" key="3">
    <source>
        <dbReference type="Proteomes" id="UP000656804"/>
    </source>
</evidence>
<keyword evidence="3" id="KW-1185">Reference proteome</keyword>
<proteinExistence type="predicted"/>
<sequence length="296" mass="31226">MSVSRSRQVGPHTVGAVGLGAMTFDQSGAQPRDQLLDTLRAAVESWSDVGLALVDTADAYGPGADLGERAQGENERLVASLLDEAGLREHVLLATKAGHVRTDGGGWDTDSSAAHLRAAVDASLTRLGIDEIALWQHHRPDPDVSYDEVVQTLKAVHQAGKVRHIGLSNADPEQIRLAHGVLGDALVSVQNQYSPKFRTSAPEIDVCAELGLTFLAWSPLGGLNDAKELGDKHPAFAEVASERGVSPQQVALAWELATSPCVLPIPGAKRPASVRDSAAAVGLELSDHEMARLDAS</sequence>
<dbReference type="InterPro" id="IPR020471">
    <property type="entry name" value="AKR"/>
</dbReference>
<organism evidence="2 3">
    <name type="scientific">Nocardioides acrostichi</name>
    <dbReference type="NCBI Taxonomy" id="2784339"/>
    <lineage>
        <taxon>Bacteria</taxon>
        <taxon>Bacillati</taxon>
        <taxon>Actinomycetota</taxon>
        <taxon>Actinomycetes</taxon>
        <taxon>Propionibacteriales</taxon>
        <taxon>Nocardioidaceae</taxon>
        <taxon>Nocardioides</taxon>
    </lineage>
</organism>
<dbReference type="RefSeq" id="WP_194503274.1">
    <property type="nucleotide sequence ID" value="NZ_JADIVZ010000004.1"/>
</dbReference>
<name>A0A930V0W5_9ACTN</name>
<accession>A0A930V0W5</accession>
<protein>
    <submittedName>
        <fullName evidence="2">Aldo/keto reductase</fullName>
    </submittedName>
</protein>
<dbReference type="Proteomes" id="UP000656804">
    <property type="component" value="Unassembled WGS sequence"/>
</dbReference>